<accession>A0ABQ3XS12</accession>
<dbReference type="InterPro" id="IPR036259">
    <property type="entry name" value="MFS_trans_sf"/>
</dbReference>
<evidence type="ECO:0000313" key="4">
    <source>
        <dbReference type="Proteomes" id="UP000612282"/>
    </source>
</evidence>
<dbReference type="Proteomes" id="UP000612282">
    <property type="component" value="Unassembled WGS sequence"/>
</dbReference>
<reference evidence="3 4" key="1">
    <citation type="submission" date="2021-01" db="EMBL/GenBank/DDBJ databases">
        <title>Whole genome shotgun sequence of Actinoplanes couchii NBRC 106145.</title>
        <authorList>
            <person name="Komaki H."/>
            <person name="Tamura T."/>
        </authorList>
    </citation>
    <scope>NUCLEOTIDE SEQUENCE [LARGE SCALE GENOMIC DNA]</scope>
    <source>
        <strain evidence="3 4">NBRC 106145</strain>
    </source>
</reference>
<organism evidence="3 4">
    <name type="scientific">Actinoplanes couchii</name>
    <dbReference type="NCBI Taxonomy" id="403638"/>
    <lineage>
        <taxon>Bacteria</taxon>
        <taxon>Bacillati</taxon>
        <taxon>Actinomycetota</taxon>
        <taxon>Actinomycetes</taxon>
        <taxon>Micromonosporales</taxon>
        <taxon>Micromonosporaceae</taxon>
        <taxon>Actinoplanes</taxon>
    </lineage>
</organism>
<dbReference type="RefSeq" id="WP_239146022.1">
    <property type="nucleotide sequence ID" value="NZ_BAAAQE010000050.1"/>
</dbReference>
<dbReference type="EMBL" id="BOMG01000120">
    <property type="protein sequence ID" value="GID61177.1"/>
    <property type="molecule type" value="Genomic_DNA"/>
</dbReference>
<protein>
    <submittedName>
        <fullName evidence="3">Uncharacterized protein</fullName>
    </submittedName>
</protein>
<proteinExistence type="predicted"/>
<gene>
    <name evidence="3" type="ORF">Aco03nite_095810</name>
</gene>
<evidence type="ECO:0000313" key="3">
    <source>
        <dbReference type="EMBL" id="GID61177.1"/>
    </source>
</evidence>
<keyword evidence="2" id="KW-0472">Membrane</keyword>
<evidence type="ECO:0000256" key="2">
    <source>
        <dbReference type="SAM" id="Phobius"/>
    </source>
</evidence>
<sequence>MGPVSSAGRPCAQGLIEPNGGALASAEAPEHPGTGSAMLGFVQWPAAGTIAPIAGLGGEDTAVPMALLMIAGAGLSMVGLPVLARPTRRETPVPVS</sequence>
<evidence type="ECO:0000256" key="1">
    <source>
        <dbReference type="SAM" id="MobiDB-lite"/>
    </source>
</evidence>
<name>A0ABQ3XS12_9ACTN</name>
<keyword evidence="4" id="KW-1185">Reference proteome</keyword>
<dbReference type="SUPFAM" id="SSF103473">
    <property type="entry name" value="MFS general substrate transporter"/>
    <property type="match status" value="1"/>
</dbReference>
<feature type="region of interest" description="Disordered" evidence="1">
    <location>
        <begin position="1"/>
        <end position="38"/>
    </location>
</feature>
<feature type="transmembrane region" description="Helical" evidence="2">
    <location>
        <begin position="62"/>
        <end position="84"/>
    </location>
</feature>
<dbReference type="Gene3D" id="1.20.1720.10">
    <property type="entry name" value="Multidrug resistance protein D"/>
    <property type="match status" value="1"/>
</dbReference>
<comment type="caution">
    <text evidence="3">The sequence shown here is derived from an EMBL/GenBank/DDBJ whole genome shotgun (WGS) entry which is preliminary data.</text>
</comment>
<keyword evidence="2" id="KW-0812">Transmembrane</keyword>
<keyword evidence="2" id="KW-1133">Transmembrane helix</keyword>